<protein>
    <submittedName>
        <fullName evidence="1">Uncharacterized protein</fullName>
    </submittedName>
</protein>
<reference evidence="1 2" key="1">
    <citation type="submission" date="2017-08" db="EMBL/GenBank/DDBJ databases">
        <title>Genomic and metabolic characterisation of spoilage-associated Pseudomonas species.</title>
        <authorList>
            <person name="Stanborough T."/>
            <person name="Fegan N."/>
            <person name="Powell S.M."/>
            <person name="Singh T."/>
            <person name="Tamplin M.L."/>
            <person name="Chandry P.S."/>
        </authorList>
    </citation>
    <scope>NUCLEOTIDE SEQUENCE [LARGE SCALE GENOMIC DNA]</scope>
    <source>
        <strain evidence="1 2">F1801</strain>
    </source>
</reference>
<sequence>MTPRRITLPANMKGGGGIVRIMAVLCLMLLAGYVFAEPTVVNDPPNTAAVGQVSMDIKQASLEAAAGRADTKADTLKSFVQDADSLVRAIDYYAQSGIYWKEHFEKITGTRSIGDVIADIRRFAEKSFQEELIKNLNLNEMLGSSNSGSGQASDSANKFSLFMICAALTAIAKLDCEKEVANKASGLDGAEKVSRELEKMLTSATDLARRVEESKDPKESQDLSNAIGIKKIEMAALQTQLSVNIEQEQVRDQLLEKKGRAAFLQRQSIAPALTFN</sequence>
<dbReference type="AlphaFoldDB" id="A0A267AGI8"/>
<evidence type="ECO:0000313" key="2">
    <source>
        <dbReference type="Proteomes" id="UP000215861"/>
    </source>
</evidence>
<dbReference type="EMBL" id="NQKQ01000011">
    <property type="protein sequence ID" value="PAA11753.1"/>
    <property type="molecule type" value="Genomic_DNA"/>
</dbReference>
<accession>A0A267AGI8</accession>
<dbReference type="InterPro" id="IPR014158">
    <property type="entry name" value="T4SS_VirB5"/>
</dbReference>
<organism evidence="1 2">
    <name type="scientific">Pseudomonas fragi</name>
    <dbReference type="NCBI Taxonomy" id="296"/>
    <lineage>
        <taxon>Bacteria</taxon>
        <taxon>Pseudomonadati</taxon>
        <taxon>Pseudomonadota</taxon>
        <taxon>Gammaproteobacteria</taxon>
        <taxon>Pseudomonadales</taxon>
        <taxon>Pseudomonadaceae</taxon>
        <taxon>Pseudomonas</taxon>
    </lineage>
</organism>
<proteinExistence type="predicted"/>
<dbReference type="Pfam" id="PF07996">
    <property type="entry name" value="T4SS"/>
    <property type="match status" value="1"/>
</dbReference>
<dbReference type="Proteomes" id="UP000215861">
    <property type="component" value="Unassembled WGS sequence"/>
</dbReference>
<dbReference type="Gene3D" id="1.20.58.430">
    <property type="entry name" value="Type IV secretion system, VirB5-domain"/>
    <property type="match status" value="1"/>
</dbReference>
<comment type="caution">
    <text evidence="1">The sequence shown here is derived from an EMBL/GenBank/DDBJ whole genome shotgun (WGS) entry which is preliminary data.</text>
</comment>
<name>A0A267AGI8_PSEFR</name>
<dbReference type="InterPro" id="IPR023220">
    <property type="entry name" value="T4SS_VirB5-domain"/>
</dbReference>
<gene>
    <name evidence="1" type="ORF">CJU81_12115</name>
</gene>
<evidence type="ECO:0000313" key="1">
    <source>
        <dbReference type="EMBL" id="PAA11753.1"/>
    </source>
</evidence>
<dbReference type="SUPFAM" id="SSF101082">
    <property type="entry name" value="Typo IV secretion system protein TraC"/>
    <property type="match status" value="1"/>
</dbReference>
<dbReference type="RefSeq" id="WP_095036800.1">
    <property type="nucleotide sequence ID" value="NZ_NQKQ01000011.1"/>
</dbReference>